<organism evidence="1 2">
    <name type="scientific">Clunio marinus</name>
    <dbReference type="NCBI Taxonomy" id="568069"/>
    <lineage>
        <taxon>Eukaryota</taxon>
        <taxon>Metazoa</taxon>
        <taxon>Ecdysozoa</taxon>
        <taxon>Arthropoda</taxon>
        <taxon>Hexapoda</taxon>
        <taxon>Insecta</taxon>
        <taxon>Pterygota</taxon>
        <taxon>Neoptera</taxon>
        <taxon>Endopterygota</taxon>
        <taxon>Diptera</taxon>
        <taxon>Nematocera</taxon>
        <taxon>Chironomoidea</taxon>
        <taxon>Chironomidae</taxon>
        <taxon>Clunio</taxon>
    </lineage>
</organism>
<proteinExistence type="predicted"/>
<name>A0A1J1I4J0_9DIPT</name>
<dbReference type="Proteomes" id="UP000183832">
    <property type="component" value="Unassembled WGS sequence"/>
</dbReference>
<gene>
    <name evidence="1" type="ORF">CLUMA_CG008793</name>
</gene>
<sequence length="78" mass="9082">MKRKTDGWVTCECVSGFLIVLPSRSTLTQKHQILKLAYQNICKKCWLFVLLWLFFSEKKGKLRQIVGNRCSAYVLASR</sequence>
<reference evidence="1 2" key="1">
    <citation type="submission" date="2015-04" db="EMBL/GenBank/DDBJ databases">
        <authorList>
            <person name="Syromyatnikov M.Y."/>
            <person name="Popov V.N."/>
        </authorList>
    </citation>
    <scope>NUCLEOTIDE SEQUENCE [LARGE SCALE GENOMIC DNA]</scope>
</reference>
<protein>
    <submittedName>
        <fullName evidence="1">CLUMA_CG008793, isoform A</fullName>
    </submittedName>
</protein>
<evidence type="ECO:0000313" key="2">
    <source>
        <dbReference type="Proteomes" id="UP000183832"/>
    </source>
</evidence>
<accession>A0A1J1I4J0</accession>
<dbReference type="AlphaFoldDB" id="A0A1J1I4J0"/>
<keyword evidence="2" id="KW-1185">Reference proteome</keyword>
<dbReference type="EMBL" id="CVRI01000041">
    <property type="protein sequence ID" value="CRK95247.1"/>
    <property type="molecule type" value="Genomic_DNA"/>
</dbReference>
<evidence type="ECO:0000313" key="1">
    <source>
        <dbReference type="EMBL" id="CRK95247.1"/>
    </source>
</evidence>